<dbReference type="InterPro" id="IPR036922">
    <property type="entry name" value="Rieske_2Fe-2S_sf"/>
</dbReference>
<proteinExistence type="predicted"/>
<sequence>MKLLLSVLFAFLFFAASNALVSSSAFRPQRSLTTALNAMEVATTAEIPPGERKLVETDKGTVIVANVEGEFFAVNAKCPHLGLPMKKGAITSEGGVPTITCNFHNSKFSMKDGSCQLWCDKVLGIPGTGFLAGAMGNVGGAKNSPADAYPVTVTEEGKVLLDL</sequence>
<name>A0A6T5NEB9_HETAK</name>
<evidence type="ECO:0000256" key="6">
    <source>
        <dbReference type="SAM" id="SignalP"/>
    </source>
</evidence>
<evidence type="ECO:0000256" key="2">
    <source>
        <dbReference type="ARBA" id="ARBA00022723"/>
    </source>
</evidence>
<feature type="domain" description="Rieske" evidence="7">
    <location>
        <begin position="39"/>
        <end position="115"/>
    </location>
</feature>
<feature type="chain" id="PRO_5030159662" description="Rieske domain-containing protein" evidence="6">
    <location>
        <begin position="20"/>
        <end position="163"/>
    </location>
</feature>
<evidence type="ECO:0000256" key="5">
    <source>
        <dbReference type="ARBA" id="ARBA00034078"/>
    </source>
</evidence>
<dbReference type="Gene3D" id="2.102.10.10">
    <property type="entry name" value="Rieske [2Fe-2S] iron-sulphur domain"/>
    <property type="match status" value="1"/>
</dbReference>
<accession>A0A6T5NEB9</accession>
<keyword evidence="6" id="KW-0732">Signal</keyword>
<keyword evidence="2" id="KW-0479">Metal-binding</keyword>
<protein>
    <recommendedName>
        <fullName evidence="7">Rieske domain-containing protein</fullName>
    </recommendedName>
</protein>
<keyword evidence="4" id="KW-0411">Iron-sulfur</keyword>
<feature type="signal peptide" evidence="6">
    <location>
        <begin position="1"/>
        <end position="19"/>
    </location>
</feature>
<organism evidence="8">
    <name type="scientific">Heterosigma akashiwo</name>
    <name type="common">Chromophytic alga</name>
    <name type="synonym">Heterosigma carterae</name>
    <dbReference type="NCBI Taxonomy" id="2829"/>
    <lineage>
        <taxon>Eukaryota</taxon>
        <taxon>Sar</taxon>
        <taxon>Stramenopiles</taxon>
        <taxon>Ochrophyta</taxon>
        <taxon>Raphidophyceae</taxon>
        <taxon>Chattonellales</taxon>
        <taxon>Chattonellaceae</taxon>
        <taxon>Heterosigma</taxon>
    </lineage>
</organism>
<evidence type="ECO:0000256" key="3">
    <source>
        <dbReference type="ARBA" id="ARBA00023004"/>
    </source>
</evidence>
<dbReference type="InterPro" id="IPR017941">
    <property type="entry name" value="Rieske_2Fe-2S"/>
</dbReference>
<dbReference type="PANTHER" id="PTHR21496:SF0">
    <property type="entry name" value="RIESKE DOMAIN-CONTAINING PROTEIN"/>
    <property type="match status" value="1"/>
</dbReference>
<dbReference type="PANTHER" id="PTHR21496">
    <property type="entry name" value="FERREDOXIN-RELATED"/>
    <property type="match status" value="1"/>
</dbReference>
<dbReference type="GO" id="GO:0051537">
    <property type="term" value="F:2 iron, 2 sulfur cluster binding"/>
    <property type="evidence" value="ECO:0007669"/>
    <property type="project" value="UniProtKB-KW"/>
</dbReference>
<evidence type="ECO:0000313" key="8">
    <source>
        <dbReference type="EMBL" id="CAE0638021.1"/>
    </source>
</evidence>
<dbReference type="SUPFAM" id="SSF50022">
    <property type="entry name" value="ISP domain"/>
    <property type="match status" value="1"/>
</dbReference>
<gene>
    <name evidence="8" type="ORF">HAKA00212_LOCUS16798</name>
</gene>
<evidence type="ECO:0000256" key="1">
    <source>
        <dbReference type="ARBA" id="ARBA00022714"/>
    </source>
</evidence>
<comment type="cofactor">
    <cofactor evidence="5">
        <name>[2Fe-2S] cluster</name>
        <dbReference type="ChEBI" id="CHEBI:190135"/>
    </cofactor>
</comment>
<dbReference type="GO" id="GO:0046872">
    <property type="term" value="F:metal ion binding"/>
    <property type="evidence" value="ECO:0007669"/>
    <property type="project" value="UniProtKB-KW"/>
</dbReference>
<dbReference type="EMBL" id="HBIU01036533">
    <property type="protein sequence ID" value="CAE0638021.1"/>
    <property type="molecule type" value="Transcribed_RNA"/>
</dbReference>
<dbReference type="PROSITE" id="PS51296">
    <property type="entry name" value="RIESKE"/>
    <property type="match status" value="1"/>
</dbReference>
<evidence type="ECO:0000256" key="4">
    <source>
        <dbReference type="ARBA" id="ARBA00023014"/>
    </source>
</evidence>
<keyword evidence="1" id="KW-0001">2Fe-2S</keyword>
<dbReference type="Pfam" id="PF00355">
    <property type="entry name" value="Rieske"/>
    <property type="match status" value="1"/>
</dbReference>
<reference evidence="8" key="1">
    <citation type="submission" date="2021-01" db="EMBL/GenBank/DDBJ databases">
        <authorList>
            <person name="Corre E."/>
            <person name="Pelletier E."/>
            <person name="Niang G."/>
            <person name="Scheremetjew M."/>
            <person name="Finn R."/>
            <person name="Kale V."/>
            <person name="Holt S."/>
            <person name="Cochrane G."/>
            <person name="Meng A."/>
            <person name="Brown T."/>
            <person name="Cohen L."/>
        </authorList>
    </citation>
    <scope>NUCLEOTIDE SEQUENCE</scope>
    <source>
        <strain evidence="8">CCMP3107</strain>
    </source>
</reference>
<keyword evidence="3" id="KW-0408">Iron</keyword>
<evidence type="ECO:0000259" key="7">
    <source>
        <dbReference type="PROSITE" id="PS51296"/>
    </source>
</evidence>
<dbReference type="AlphaFoldDB" id="A0A6T5NEB9"/>